<evidence type="ECO:0000313" key="3">
    <source>
        <dbReference type="EMBL" id="RUO41314.1"/>
    </source>
</evidence>
<reference evidence="4" key="1">
    <citation type="journal article" date="2018" name="Front. Microbiol.">
        <title>Genome-Based Analysis Reveals the Taxonomy and Diversity of the Family Idiomarinaceae.</title>
        <authorList>
            <person name="Liu Y."/>
            <person name="Lai Q."/>
            <person name="Shao Z."/>
        </authorList>
    </citation>
    <scope>NUCLEOTIDE SEQUENCE [LARGE SCALE GENOMIC DNA]</scope>
    <source>
        <strain evidence="4">KYW314</strain>
    </source>
</reference>
<dbReference type="InterPro" id="IPR036663">
    <property type="entry name" value="Fumarylacetoacetase_C_sf"/>
</dbReference>
<dbReference type="SUPFAM" id="SSF56529">
    <property type="entry name" value="FAH"/>
    <property type="match status" value="1"/>
</dbReference>
<dbReference type="PANTHER" id="PTHR11820">
    <property type="entry name" value="ACYLPYRUVASE"/>
    <property type="match status" value="1"/>
</dbReference>
<dbReference type="Proteomes" id="UP000287766">
    <property type="component" value="Unassembled WGS sequence"/>
</dbReference>
<organism evidence="3 4">
    <name type="scientific">Pseudidiomarina aestuarii</name>
    <dbReference type="NCBI Taxonomy" id="624146"/>
    <lineage>
        <taxon>Bacteria</taxon>
        <taxon>Pseudomonadati</taxon>
        <taxon>Pseudomonadota</taxon>
        <taxon>Gammaproteobacteria</taxon>
        <taxon>Alteromonadales</taxon>
        <taxon>Idiomarinaceae</taxon>
        <taxon>Pseudidiomarina</taxon>
    </lineage>
</organism>
<name>A0A7Z6ZTY9_9GAMM</name>
<feature type="domain" description="Fumarylacetoacetase-like C-terminal" evidence="2">
    <location>
        <begin position="7"/>
        <end position="197"/>
    </location>
</feature>
<dbReference type="GO" id="GO:0018773">
    <property type="term" value="F:acetylpyruvate hydrolase activity"/>
    <property type="evidence" value="ECO:0007669"/>
    <property type="project" value="TreeGrafter"/>
</dbReference>
<protein>
    <recommendedName>
        <fullName evidence="2">Fumarylacetoacetase-like C-terminal domain-containing protein</fullName>
    </recommendedName>
</protein>
<dbReference type="InterPro" id="IPR011234">
    <property type="entry name" value="Fumarylacetoacetase-like_C"/>
</dbReference>
<dbReference type="RefSeq" id="WP_169930046.1">
    <property type="nucleotide sequence ID" value="NZ_PIPR01000001.1"/>
</dbReference>
<dbReference type="NCBIfam" id="NF007967">
    <property type="entry name" value="PRK10691.1"/>
    <property type="match status" value="1"/>
</dbReference>
<dbReference type="EMBL" id="PIPR01000001">
    <property type="protein sequence ID" value="RUO41314.1"/>
    <property type="molecule type" value="Genomic_DNA"/>
</dbReference>
<evidence type="ECO:0000313" key="4">
    <source>
        <dbReference type="Proteomes" id="UP000287766"/>
    </source>
</evidence>
<proteinExistence type="predicted"/>
<dbReference type="Pfam" id="PF01557">
    <property type="entry name" value="FAA_hydrolase"/>
    <property type="match status" value="1"/>
</dbReference>
<sequence>MRELPSKIVCVGRNYVEHIAELNNVAPSRPLLFIKPSTALATLPEVTIPRAQGECHHEVEIAVQIGTQLRRCTPTEASKAIQAYGLGLDLTLRQVQSELKAAGHPWERAKAFDGSCVLSDWIPATELDAEQPLEFSLTVNGVQRQAGRSAEMIYTIPDLIADISQQFTLLPGDVVLTGTPAGVAALAPNDQLELRLQQGDKHWSWTGTVHCDG</sequence>
<gene>
    <name evidence="3" type="ORF">CWE22_03810</name>
</gene>
<keyword evidence="4" id="KW-1185">Reference proteome</keyword>
<dbReference type="AlphaFoldDB" id="A0A7Z6ZTY9"/>
<dbReference type="Gene3D" id="3.90.850.10">
    <property type="entry name" value="Fumarylacetoacetase-like, C-terminal domain"/>
    <property type="match status" value="1"/>
</dbReference>
<dbReference type="PANTHER" id="PTHR11820:SF7">
    <property type="entry name" value="ACYLPYRUVASE FAHD1, MITOCHONDRIAL"/>
    <property type="match status" value="1"/>
</dbReference>
<comment type="caution">
    <text evidence="3">The sequence shown here is derived from an EMBL/GenBank/DDBJ whole genome shotgun (WGS) entry which is preliminary data.</text>
</comment>
<dbReference type="GO" id="GO:0046872">
    <property type="term" value="F:metal ion binding"/>
    <property type="evidence" value="ECO:0007669"/>
    <property type="project" value="UniProtKB-KW"/>
</dbReference>
<evidence type="ECO:0000259" key="2">
    <source>
        <dbReference type="Pfam" id="PF01557"/>
    </source>
</evidence>
<keyword evidence="1" id="KW-0479">Metal-binding</keyword>
<evidence type="ECO:0000256" key="1">
    <source>
        <dbReference type="ARBA" id="ARBA00022723"/>
    </source>
</evidence>
<accession>A0A7Z6ZTY9</accession>